<dbReference type="InterPro" id="IPR044925">
    <property type="entry name" value="His-Me_finger_sf"/>
</dbReference>
<dbReference type="EMBL" id="JAGYPG010000002">
    <property type="protein sequence ID" value="MBS4195350.1"/>
    <property type="molecule type" value="Genomic_DNA"/>
</dbReference>
<evidence type="ECO:0000259" key="1">
    <source>
        <dbReference type="SMART" id="SM00507"/>
    </source>
</evidence>
<dbReference type="AlphaFoldDB" id="A0A942YHE8"/>
<dbReference type="Proteomes" id="UP000681414">
    <property type="component" value="Unassembled WGS sequence"/>
</dbReference>
<keyword evidence="2" id="KW-0540">Nuclease</keyword>
<sequence>MAKNDLYSEMYDVYCEGYSLAEVGKKYGMTRQSVYIGFKRRGYELRAKNYQPYQILDGIKFTLRNHGYLAATTGERQLMHRYVWEKHYGKIPPDHDIHHVDRNRRNNDISNLELYSNSDHARLFSTGSNQYVKKPFKERVVNE</sequence>
<dbReference type="RefSeq" id="WP_213124578.1">
    <property type="nucleotide sequence ID" value="NZ_JAGYPG010000002.1"/>
</dbReference>
<accession>A0A942YHE8</accession>
<dbReference type="GO" id="GO:0004519">
    <property type="term" value="F:endonuclease activity"/>
    <property type="evidence" value="ECO:0007669"/>
    <property type="project" value="UniProtKB-KW"/>
</dbReference>
<proteinExistence type="predicted"/>
<dbReference type="SUPFAM" id="SSF54060">
    <property type="entry name" value="His-Me finger endonucleases"/>
    <property type="match status" value="1"/>
</dbReference>
<evidence type="ECO:0000313" key="3">
    <source>
        <dbReference type="Proteomes" id="UP000681414"/>
    </source>
</evidence>
<keyword evidence="2" id="KW-0378">Hydrolase</keyword>
<dbReference type="Pfam" id="PF13392">
    <property type="entry name" value="HNH_3"/>
    <property type="match status" value="1"/>
</dbReference>
<reference evidence="2 3" key="1">
    <citation type="submission" date="2021-05" db="EMBL/GenBank/DDBJ databases">
        <title>Novel Bacillus species.</title>
        <authorList>
            <person name="Liu G."/>
        </authorList>
    </citation>
    <scope>NUCLEOTIDE SEQUENCE [LARGE SCALE GENOMIC DNA]</scope>
    <source>
        <strain evidence="3">FJAT-49780</strain>
    </source>
</reference>
<evidence type="ECO:0000313" key="2">
    <source>
        <dbReference type="EMBL" id="MBS4195350.1"/>
    </source>
</evidence>
<name>A0A942YHE8_9BACI</name>
<dbReference type="SMART" id="SM00507">
    <property type="entry name" value="HNHc"/>
    <property type="match status" value="1"/>
</dbReference>
<comment type="caution">
    <text evidence="2">The sequence shown here is derived from an EMBL/GenBank/DDBJ whole genome shotgun (WGS) entry which is preliminary data.</text>
</comment>
<dbReference type="Gene3D" id="3.90.75.20">
    <property type="match status" value="1"/>
</dbReference>
<dbReference type="InterPro" id="IPR003615">
    <property type="entry name" value="HNH_nuc"/>
</dbReference>
<gene>
    <name evidence="2" type="ORF">KHA97_09810</name>
</gene>
<protein>
    <submittedName>
        <fullName evidence="2">HNH endonuclease</fullName>
    </submittedName>
</protein>
<keyword evidence="2" id="KW-0255">Endonuclease</keyword>
<keyword evidence="3" id="KW-1185">Reference proteome</keyword>
<feature type="domain" description="HNH nuclease" evidence="1">
    <location>
        <begin position="73"/>
        <end position="121"/>
    </location>
</feature>
<organism evidence="2 3">
    <name type="scientific">Lederbergia citri</name>
    <dbReference type="NCBI Taxonomy" id="2833580"/>
    <lineage>
        <taxon>Bacteria</taxon>
        <taxon>Bacillati</taxon>
        <taxon>Bacillota</taxon>
        <taxon>Bacilli</taxon>
        <taxon>Bacillales</taxon>
        <taxon>Bacillaceae</taxon>
        <taxon>Lederbergia</taxon>
    </lineage>
</organism>